<dbReference type="InterPro" id="IPR012337">
    <property type="entry name" value="RNaseH-like_sf"/>
</dbReference>
<accession>A0A3M7SKM5</accession>
<organism evidence="1 2">
    <name type="scientific">Brachionus plicatilis</name>
    <name type="common">Marine rotifer</name>
    <name type="synonym">Brachionus muelleri</name>
    <dbReference type="NCBI Taxonomy" id="10195"/>
    <lineage>
        <taxon>Eukaryota</taxon>
        <taxon>Metazoa</taxon>
        <taxon>Spiralia</taxon>
        <taxon>Gnathifera</taxon>
        <taxon>Rotifera</taxon>
        <taxon>Eurotatoria</taxon>
        <taxon>Monogononta</taxon>
        <taxon>Pseudotrocha</taxon>
        <taxon>Ploima</taxon>
        <taxon>Brachionidae</taxon>
        <taxon>Brachionus</taxon>
    </lineage>
</organism>
<dbReference type="AlphaFoldDB" id="A0A3M7SKM5"/>
<reference evidence="1 2" key="1">
    <citation type="journal article" date="2018" name="Sci. Rep.">
        <title>Genomic signatures of local adaptation to the degree of environmental predictability in rotifers.</title>
        <authorList>
            <person name="Franch-Gras L."/>
            <person name="Hahn C."/>
            <person name="Garcia-Roger E.M."/>
            <person name="Carmona M.J."/>
            <person name="Serra M."/>
            <person name="Gomez A."/>
        </authorList>
    </citation>
    <scope>NUCLEOTIDE SEQUENCE [LARGE SCALE GENOMIC DNA]</scope>
    <source>
        <strain evidence="1">HYR1</strain>
    </source>
</reference>
<dbReference type="EMBL" id="REGN01001215">
    <property type="protein sequence ID" value="RNA36190.1"/>
    <property type="molecule type" value="Genomic_DNA"/>
</dbReference>
<protein>
    <submittedName>
        <fullName evidence="1">Zinc finger BED domain-containing 4-like</fullName>
    </submittedName>
</protein>
<proteinExistence type="predicted"/>
<dbReference type="Proteomes" id="UP000276133">
    <property type="component" value="Unassembled WGS sequence"/>
</dbReference>
<name>A0A3M7SKM5_BRAPC</name>
<evidence type="ECO:0000313" key="2">
    <source>
        <dbReference type="Proteomes" id="UP000276133"/>
    </source>
</evidence>
<dbReference type="OrthoDB" id="6765595at2759"/>
<evidence type="ECO:0000313" key="1">
    <source>
        <dbReference type="EMBL" id="RNA36190.1"/>
    </source>
</evidence>
<dbReference type="SUPFAM" id="SSF53098">
    <property type="entry name" value="Ribonuclease H-like"/>
    <property type="match status" value="1"/>
</dbReference>
<gene>
    <name evidence="1" type="ORF">BpHYR1_029589</name>
</gene>
<comment type="caution">
    <text evidence="1">The sequence shown here is derived from an EMBL/GenBank/DDBJ whole genome shotgun (WGS) entry which is preliminary data.</text>
</comment>
<sequence length="82" mass="9644">MIESFLLNEAALKAMCLEPENEVIEKNMPSDEEFDFLYDFHRLLKPLKELTEFLSGSKYITTSILHPSLFKLINYTYPQLKL</sequence>
<keyword evidence="2" id="KW-1185">Reference proteome</keyword>